<keyword evidence="5 17" id="KW-0732">Signal</keyword>
<dbReference type="InParanoid" id="E3MS66"/>
<keyword evidence="15 17" id="KW-0407">Ion channel</keyword>
<evidence type="ECO:0000256" key="13">
    <source>
        <dbReference type="ARBA" id="ARBA00023257"/>
    </source>
</evidence>
<dbReference type="InterPro" id="IPR002394">
    <property type="entry name" value="Nicotinic_acetylcholine_rcpt"/>
</dbReference>
<evidence type="ECO:0000313" key="21">
    <source>
        <dbReference type="Proteomes" id="UP000008281"/>
    </source>
</evidence>
<organism evidence="21">
    <name type="scientific">Caenorhabditis remanei</name>
    <name type="common">Caenorhabditis vulgaris</name>
    <dbReference type="NCBI Taxonomy" id="31234"/>
    <lineage>
        <taxon>Eukaryota</taxon>
        <taxon>Metazoa</taxon>
        <taxon>Ecdysozoa</taxon>
        <taxon>Nematoda</taxon>
        <taxon>Chromadorea</taxon>
        <taxon>Rhabditida</taxon>
        <taxon>Rhabditina</taxon>
        <taxon>Rhabditomorpha</taxon>
        <taxon>Rhabditoidea</taxon>
        <taxon>Rhabditidae</taxon>
        <taxon>Peloderinae</taxon>
        <taxon>Caenorhabditis</taxon>
    </lineage>
</organism>
<evidence type="ECO:0000256" key="14">
    <source>
        <dbReference type="ARBA" id="ARBA00023286"/>
    </source>
</evidence>
<evidence type="ECO:0000256" key="9">
    <source>
        <dbReference type="ARBA" id="ARBA00023136"/>
    </source>
</evidence>
<keyword evidence="6 17" id="KW-1133">Transmembrane helix</keyword>
<dbReference type="PRINTS" id="PR00252">
    <property type="entry name" value="NRIONCHANNEL"/>
</dbReference>
<evidence type="ECO:0000256" key="17">
    <source>
        <dbReference type="RuleBase" id="RU000687"/>
    </source>
</evidence>
<keyword evidence="12" id="KW-0325">Glycoprotein</keyword>
<dbReference type="CDD" id="cd19051">
    <property type="entry name" value="LGIC_TM_cation"/>
    <property type="match status" value="1"/>
</dbReference>
<name>E3MS66_CAERE</name>
<feature type="transmembrane region" description="Helical" evidence="17">
    <location>
        <begin position="309"/>
        <end position="334"/>
    </location>
</feature>
<keyword evidence="7" id="KW-0770">Synapse</keyword>
<keyword evidence="4 17" id="KW-0812">Transmembrane</keyword>
<dbReference type="Pfam" id="PF02931">
    <property type="entry name" value="Neur_chan_LBD"/>
    <property type="match status" value="1"/>
</dbReference>
<dbReference type="FunFam" id="2.70.170.10:FF:000016">
    <property type="entry name" value="Nicotinic acetylcholine receptor subunit"/>
    <property type="match status" value="1"/>
</dbReference>
<feature type="chain" id="PRO_5022269738" evidence="17">
    <location>
        <begin position="21"/>
        <end position="552"/>
    </location>
</feature>
<dbReference type="Gene3D" id="2.70.170.10">
    <property type="entry name" value="Neurotransmitter-gated ion-channel ligand-binding domain"/>
    <property type="match status" value="1"/>
</dbReference>
<sequence length="552" mass="63843">MEYCWLILKLCLLLTPGRNGLSDKTEGDLYTELLEDYEPLERPIENSSEAVMVRMGLVLQQIVDVDEKNQVVDVNAWLKFSWIDYSLKWEPEKYGGVTDLRFRKGQLWTPDVLMYNSADPQFDSRYASNLLVYPNGLVNWIPPGLYRLSCKIQVVWFPFDVQECFLKFGSWTFDGTKLNLEIDENGFDISNYMQNGEWTLEGTTVKRNIQYYQCCPEPYYDLVFTFVIRRRALYYAFNLILPCILITMLTLVGFTFPPDAGEKMSLRKRLFDKNSRKIFIPEITIMLSICIFQNYVAEMSPPTSEAVPFLSAFFAVCLFTCACCVTATTLALNFHHRTGKSHQMNRTFRLLMLEWIPWLLMMRRPGFVARGGRIVKEDDSDDEFEERQTRLDQQRIATLISQITVESNKPTPTFPRRVTIVDEVNDETDGPLPLDTVICEEDDVASLEDEPAWRTSQPPATPAHLWWNASNRMGNRVPVEQIAQLLVLQQVHGHLSEINKHIREKEKAKKIEDDWKFSAMVVDRICMVIFTAFLFGSTVALFASVPNITRSF</sequence>
<dbReference type="InterPro" id="IPR006029">
    <property type="entry name" value="Neurotrans-gated_channel_TM"/>
</dbReference>
<dbReference type="FunFam" id="1.20.58.390:FF:000128">
    <property type="entry name" value="Neuronal acetylcholine receptor subunit eat-2"/>
    <property type="match status" value="1"/>
</dbReference>
<evidence type="ECO:0000256" key="3">
    <source>
        <dbReference type="ARBA" id="ARBA00022475"/>
    </source>
</evidence>
<feature type="signal peptide" evidence="17">
    <location>
        <begin position="1"/>
        <end position="20"/>
    </location>
</feature>
<dbReference type="EMBL" id="DS268472">
    <property type="protein sequence ID" value="EFP08309.1"/>
    <property type="molecule type" value="Genomic_DNA"/>
</dbReference>
<evidence type="ECO:0000256" key="11">
    <source>
        <dbReference type="ARBA" id="ARBA00023170"/>
    </source>
</evidence>
<dbReference type="InterPro" id="IPR006202">
    <property type="entry name" value="Neur_chan_lig-bd"/>
</dbReference>
<keyword evidence="10" id="KW-1015">Disulfide bond</keyword>
<dbReference type="Proteomes" id="UP000008281">
    <property type="component" value="Unassembled WGS sequence"/>
</dbReference>
<dbReference type="AlphaFoldDB" id="E3MS66"/>
<comment type="similarity">
    <text evidence="1">Belongs to the ligand-gated ion channel (TC 1.A.9) family. Acetylcholine receptor (TC 1.A.9.1) subfamily.</text>
</comment>
<evidence type="ECO:0000256" key="2">
    <source>
        <dbReference type="ARBA" id="ARBA00022448"/>
    </source>
</evidence>
<dbReference type="OMA" id="MSLQITI"/>
<dbReference type="NCBIfam" id="TIGR00860">
    <property type="entry name" value="LIC"/>
    <property type="match status" value="1"/>
</dbReference>
<gene>
    <name evidence="20" type="primary">Cre-acr-25</name>
    <name evidence="20" type="ORF">CRE_16885</name>
</gene>
<feature type="transmembrane region" description="Helical" evidence="17">
    <location>
        <begin position="278"/>
        <end position="297"/>
    </location>
</feature>
<keyword evidence="13" id="KW-0628">Postsynaptic cell membrane</keyword>
<feature type="domain" description="Neurotransmitter-gated ion-channel ligand-binding" evidence="18">
    <location>
        <begin position="28"/>
        <end position="231"/>
    </location>
</feature>
<keyword evidence="11" id="KW-0675">Receptor</keyword>
<evidence type="ECO:0000256" key="7">
    <source>
        <dbReference type="ARBA" id="ARBA00023018"/>
    </source>
</evidence>
<dbReference type="STRING" id="31234.E3MS66"/>
<keyword evidence="21" id="KW-1185">Reference proteome</keyword>
<evidence type="ECO:0000256" key="1">
    <source>
        <dbReference type="ARBA" id="ARBA00009237"/>
    </source>
</evidence>
<evidence type="ECO:0000259" key="19">
    <source>
        <dbReference type="Pfam" id="PF02932"/>
    </source>
</evidence>
<keyword evidence="14" id="KW-1071">Ligand-gated ion channel</keyword>
<evidence type="ECO:0000256" key="12">
    <source>
        <dbReference type="ARBA" id="ARBA00023180"/>
    </source>
</evidence>
<dbReference type="InterPro" id="IPR036734">
    <property type="entry name" value="Neur_chan_lig-bd_sf"/>
</dbReference>
<keyword evidence="8 17" id="KW-0406">Ion transport</keyword>
<dbReference type="OrthoDB" id="5975154at2759"/>
<dbReference type="SUPFAM" id="SSF90112">
    <property type="entry name" value="Neurotransmitter-gated ion-channel transmembrane pore"/>
    <property type="match status" value="1"/>
</dbReference>
<reference evidence="20" key="1">
    <citation type="submission" date="2007-07" db="EMBL/GenBank/DDBJ databases">
        <title>PCAP assembly of the Caenorhabditis remanei genome.</title>
        <authorList>
            <consortium name="The Caenorhabditis remanei Sequencing Consortium"/>
            <person name="Wilson R.K."/>
        </authorList>
    </citation>
    <scope>NUCLEOTIDE SEQUENCE [LARGE SCALE GENOMIC DNA]</scope>
    <source>
        <strain evidence="20">PB4641</strain>
    </source>
</reference>
<evidence type="ECO:0000259" key="18">
    <source>
        <dbReference type="Pfam" id="PF02931"/>
    </source>
</evidence>
<dbReference type="InterPro" id="IPR036719">
    <property type="entry name" value="Neuro-gated_channel_TM_sf"/>
</dbReference>
<evidence type="ECO:0000256" key="4">
    <source>
        <dbReference type="ARBA" id="ARBA00022692"/>
    </source>
</evidence>
<dbReference type="GO" id="GO:0045211">
    <property type="term" value="C:postsynaptic membrane"/>
    <property type="evidence" value="ECO:0007669"/>
    <property type="project" value="UniProtKB-SubCell"/>
</dbReference>
<dbReference type="InterPro" id="IPR018000">
    <property type="entry name" value="Neurotransmitter_ion_chnl_CS"/>
</dbReference>
<accession>E3MS66</accession>
<keyword evidence="2 17" id="KW-0813">Transport</keyword>
<feature type="transmembrane region" description="Helical" evidence="17">
    <location>
        <begin position="525"/>
        <end position="545"/>
    </location>
</feature>
<dbReference type="InterPro" id="IPR038050">
    <property type="entry name" value="Neuro_actylchol_rec"/>
</dbReference>
<dbReference type="CDD" id="cd18997">
    <property type="entry name" value="LGIC_ECD_nAChR"/>
    <property type="match status" value="1"/>
</dbReference>
<dbReference type="Gene3D" id="1.20.58.390">
    <property type="entry name" value="Neurotransmitter-gated ion-channel transmembrane domain"/>
    <property type="match status" value="2"/>
</dbReference>
<feature type="transmembrane region" description="Helical" evidence="17">
    <location>
        <begin position="232"/>
        <end position="257"/>
    </location>
</feature>
<dbReference type="GO" id="GO:0004888">
    <property type="term" value="F:transmembrane signaling receptor activity"/>
    <property type="evidence" value="ECO:0007669"/>
    <property type="project" value="InterPro"/>
</dbReference>
<keyword evidence="9 17" id="KW-0472">Membrane</keyword>
<keyword evidence="3" id="KW-1003">Cell membrane</keyword>
<evidence type="ECO:0000256" key="10">
    <source>
        <dbReference type="ARBA" id="ARBA00023157"/>
    </source>
</evidence>
<dbReference type="InterPro" id="IPR006201">
    <property type="entry name" value="Neur_channel"/>
</dbReference>
<dbReference type="PROSITE" id="PS00236">
    <property type="entry name" value="NEUROTR_ION_CHANNEL"/>
    <property type="match status" value="1"/>
</dbReference>
<dbReference type="SUPFAM" id="SSF63712">
    <property type="entry name" value="Nicotinic receptor ligand binding domain-like"/>
    <property type="match status" value="1"/>
</dbReference>
<dbReference type="GO" id="GO:0022848">
    <property type="term" value="F:acetylcholine-gated monoatomic cation-selective channel activity"/>
    <property type="evidence" value="ECO:0007669"/>
    <property type="project" value="InterPro"/>
</dbReference>
<comment type="subcellular location">
    <subcellularLocation>
        <location evidence="16">Postsynaptic cell membrane</location>
        <topology evidence="16">Multi-pass membrane protein</topology>
    </subcellularLocation>
</comment>
<evidence type="ECO:0000256" key="16">
    <source>
        <dbReference type="ARBA" id="ARBA00034104"/>
    </source>
</evidence>
<evidence type="ECO:0000256" key="6">
    <source>
        <dbReference type="ARBA" id="ARBA00022989"/>
    </source>
</evidence>
<dbReference type="PRINTS" id="PR00254">
    <property type="entry name" value="NICOTINICR"/>
</dbReference>
<dbReference type="HOGENOM" id="CLU_018074_0_3_1"/>
<dbReference type="PANTHER" id="PTHR18945">
    <property type="entry name" value="NEUROTRANSMITTER GATED ION CHANNEL"/>
    <property type="match status" value="1"/>
</dbReference>
<protein>
    <submittedName>
        <fullName evidence="20">CRE-ACR-25 protein</fullName>
    </submittedName>
</protein>
<proteinExistence type="inferred from homology"/>
<dbReference type="FunCoup" id="E3MS66">
    <property type="interactions" value="64"/>
</dbReference>
<evidence type="ECO:0000256" key="8">
    <source>
        <dbReference type="ARBA" id="ARBA00023065"/>
    </source>
</evidence>
<feature type="domain" description="Neurotransmitter-gated ion-channel transmembrane" evidence="19">
    <location>
        <begin position="239"/>
        <end position="542"/>
    </location>
</feature>
<evidence type="ECO:0000256" key="15">
    <source>
        <dbReference type="ARBA" id="ARBA00023303"/>
    </source>
</evidence>
<evidence type="ECO:0000313" key="20">
    <source>
        <dbReference type="EMBL" id="EFP08309.1"/>
    </source>
</evidence>
<dbReference type="eggNOG" id="KOG3646">
    <property type="taxonomic scope" value="Eukaryota"/>
</dbReference>
<dbReference type="Pfam" id="PF02932">
    <property type="entry name" value="Neur_chan_memb"/>
    <property type="match status" value="1"/>
</dbReference>
<evidence type="ECO:0000256" key="5">
    <source>
        <dbReference type="ARBA" id="ARBA00022729"/>
    </source>
</evidence>